<dbReference type="InterPro" id="IPR049054">
    <property type="entry name" value="CN_hydtase_beta-like_N"/>
</dbReference>
<dbReference type="InterPro" id="IPR008990">
    <property type="entry name" value="Elect_transpt_acc-like_dom_sf"/>
</dbReference>
<keyword evidence="9" id="KW-1185">Reference proteome</keyword>
<dbReference type="InterPro" id="IPR024690">
    <property type="entry name" value="CN_hydtase_beta_dom_C"/>
</dbReference>
<dbReference type="Pfam" id="PF02211">
    <property type="entry name" value="NHase_beta_C"/>
    <property type="match status" value="1"/>
</dbReference>
<gene>
    <name evidence="8" type="ORF">GGR16_004713</name>
</gene>
<dbReference type="GO" id="GO:0018822">
    <property type="term" value="F:nitrile hydratase activity"/>
    <property type="evidence" value="ECO:0007669"/>
    <property type="project" value="UniProtKB-EC"/>
</dbReference>
<dbReference type="SUPFAM" id="SSF50090">
    <property type="entry name" value="Electron transport accessory proteins"/>
    <property type="match status" value="1"/>
</dbReference>
<evidence type="ECO:0000256" key="5">
    <source>
        <dbReference type="PIRNR" id="PIRNR001427"/>
    </source>
</evidence>
<reference evidence="8 9" key="1">
    <citation type="submission" date="2020-08" db="EMBL/GenBank/DDBJ databases">
        <title>Genomic Encyclopedia of Type Strains, Phase IV (KMG-IV): sequencing the most valuable type-strain genomes for metagenomic binning, comparative biology and taxonomic classification.</title>
        <authorList>
            <person name="Goeker M."/>
        </authorList>
    </citation>
    <scope>NUCLEOTIDE SEQUENCE [LARGE SCALE GENOMIC DNA]</scope>
    <source>
        <strain evidence="8 9">DSM 103737</strain>
    </source>
</reference>
<evidence type="ECO:0000259" key="6">
    <source>
        <dbReference type="Pfam" id="PF02211"/>
    </source>
</evidence>
<evidence type="ECO:0000256" key="2">
    <source>
        <dbReference type="ARBA" id="ARBA00009098"/>
    </source>
</evidence>
<proteinExistence type="inferred from homology"/>
<sequence length="221" mass="23723">MNGAQDLGGMMGFGPVEPEPEDVRFHAPWEKRALAVTLAAGAMGAWNIDASRHARETLNPADYLSSSYYEIWIKGLEKLLLARGLVTAEELAAGRALAPGDPGQRVLKAADVPAVLARGTQYDRPPEATARFAVGERVRTKVMHPAGHTRLPRYARGKVGTIARVNGVFVFPDTHAHGKGECPQWLYTVAFSGAELWGADGDATLTVSIDAWESYLEGAAA</sequence>
<dbReference type="Gene3D" id="2.30.30.50">
    <property type="match status" value="1"/>
</dbReference>
<dbReference type="InterPro" id="IPR042262">
    <property type="entry name" value="CN_hydtase_beta_C"/>
</dbReference>
<accession>A0A840C7U6</accession>
<keyword evidence="3 5" id="KW-0456">Lyase</keyword>
<dbReference type="EMBL" id="JACIEN010000008">
    <property type="protein sequence ID" value="MBB4019658.1"/>
    <property type="molecule type" value="Genomic_DNA"/>
</dbReference>
<comment type="similarity">
    <text evidence="2 5">Belongs to the nitrile hydratase subunit beta family.</text>
</comment>
<evidence type="ECO:0000256" key="4">
    <source>
        <dbReference type="ARBA" id="ARBA00044877"/>
    </source>
</evidence>
<evidence type="ECO:0000259" key="7">
    <source>
        <dbReference type="Pfam" id="PF21006"/>
    </source>
</evidence>
<name>A0A840C7U6_9HYPH</name>
<evidence type="ECO:0000313" key="9">
    <source>
        <dbReference type="Proteomes" id="UP000577362"/>
    </source>
</evidence>
<dbReference type="PIRSF" id="PIRSF001427">
    <property type="entry name" value="NHase_beta"/>
    <property type="match status" value="1"/>
</dbReference>
<evidence type="ECO:0000256" key="1">
    <source>
        <dbReference type="ARBA" id="ARBA00004042"/>
    </source>
</evidence>
<comment type="caution">
    <text evidence="8">The sequence shown here is derived from an EMBL/GenBank/DDBJ whole genome shotgun (WGS) entry which is preliminary data.</text>
</comment>
<feature type="domain" description="Nitrile hydratase beta subunit" evidence="6">
    <location>
        <begin position="123"/>
        <end position="217"/>
    </location>
</feature>
<dbReference type="Pfam" id="PF21006">
    <property type="entry name" value="NHase_beta_N"/>
    <property type="match status" value="1"/>
</dbReference>
<evidence type="ECO:0000256" key="3">
    <source>
        <dbReference type="ARBA" id="ARBA00023239"/>
    </source>
</evidence>
<dbReference type="EC" id="4.2.1.84" evidence="5"/>
<comment type="function">
    <text evidence="1 5">NHase catalyzes the hydration of various nitrile compounds to the corresponding amides.</text>
</comment>
<comment type="catalytic activity">
    <reaction evidence="4 5">
        <text>an aliphatic primary amide = an aliphatic nitrile + H2O</text>
        <dbReference type="Rhea" id="RHEA:12673"/>
        <dbReference type="ChEBI" id="CHEBI:15377"/>
        <dbReference type="ChEBI" id="CHEBI:65285"/>
        <dbReference type="ChEBI" id="CHEBI:80291"/>
        <dbReference type="EC" id="4.2.1.84"/>
    </reaction>
</comment>
<dbReference type="InterPro" id="IPR003168">
    <property type="entry name" value="Nitrile_hydratase_bsu"/>
</dbReference>
<feature type="domain" description="Nitrile hydratase beta subunit-like N-terminal" evidence="7">
    <location>
        <begin position="1"/>
        <end position="107"/>
    </location>
</feature>
<dbReference type="RefSeq" id="WP_019404279.1">
    <property type="nucleotide sequence ID" value="NZ_JACIEN010000008.1"/>
</dbReference>
<dbReference type="GO" id="GO:0046914">
    <property type="term" value="F:transition metal ion binding"/>
    <property type="evidence" value="ECO:0007669"/>
    <property type="project" value="InterPro"/>
</dbReference>
<dbReference type="Gene3D" id="1.10.472.20">
    <property type="entry name" value="Nitrile hydratase, beta subunit"/>
    <property type="match status" value="1"/>
</dbReference>
<evidence type="ECO:0000313" key="8">
    <source>
        <dbReference type="EMBL" id="MBB4019658.1"/>
    </source>
</evidence>
<organism evidence="8 9">
    <name type="scientific">Chelatococcus caeni</name>
    <dbReference type="NCBI Taxonomy" id="1348468"/>
    <lineage>
        <taxon>Bacteria</taxon>
        <taxon>Pseudomonadati</taxon>
        <taxon>Pseudomonadota</taxon>
        <taxon>Alphaproteobacteria</taxon>
        <taxon>Hyphomicrobiales</taxon>
        <taxon>Chelatococcaceae</taxon>
        <taxon>Chelatococcus</taxon>
    </lineage>
</organism>
<dbReference type="AlphaFoldDB" id="A0A840C7U6"/>
<protein>
    <recommendedName>
        <fullName evidence="5">Nitrile hydratase subunit beta</fullName>
        <shortName evidence="5">NHase</shortName>
        <ecNumber evidence="5">4.2.1.84</ecNumber>
    </recommendedName>
</protein>
<dbReference type="Proteomes" id="UP000577362">
    <property type="component" value="Unassembled WGS sequence"/>
</dbReference>
<dbReference type="NCBIfam" id="TIGR03888">
    <property type="entry name" value="nitrile_beta"/>
    <property type="match status" value="1"/>
</dbReference>